<dbReference type="Pfam" id="PF02170">
    <property type="entry name" value="PAZ"/>
    <property type="match status" value="1"/>
</dbReference>
<dbReference type="OrthoDB" id="445936at2759"/>
<gene>
    <name evidence="5" type="primary">similar to Protein aubergine</name>
    <name evidence="5" type="ORF">CLUMA_CG004500</name>
</gene>
<feature type="domain" description="Piwi" evidence="4">
    <location>
        <begin position="353"/>
        <end position="652"/>
    </location>
</feature>
<dbReference type="Gene3D" id="3.40.50.2300">
    <property type="match status" value="1"/>
</dbReference>
<evidence type="ECO:0000259" key="4">
    <source>
        <dbReference type="PROSITE" id="PS50822"/>
    </source>
</evidence>
<dbReference type="GO" id="GO:0005737">
    <property type="term" value="C:cytoplasm"/>
    <property type="evidence" value="ECO:0007669"/>
    <property type="project" value="UniProtKB-ARBA"/>
</dbReference>
<dbReference type="SMART" id="SM00950">
    <property type="entry name" value="Piwi"/>
    <property type="match status" value="1"/>
</dbReference>
<dbReference type="AlphaFoldDB" id="A0A1J1HTC0"/>
<name>A0A1J1HTC0_9DIPT</name>
<dbReference type="EMBL" id="CVRI01000020">
    <property type="protein sequence ID" value="CRK90810.1"/>
    <property type="molecule type" value="Genomic_DNA"/>
</dbReference>
<dbReference type="GO" id="GO:0004521">
    <property type="term" value="F:RNA endonuclease activity"/>
    <property type="evidence" value="ECO:0007669"/>
    <property type="project" value="UniProtKB-ARBA"/>
</dbReference>
<dbReference type="CDD" id="cd02845">
    <property type="entry name" value="PAZ_piwi_like"/>
    <property type="match status" value="1"/>
</dbReference>
<dbReference type="InterPro" id="IPR003165">
    <property type="entry name" value="Piwi"/>
</dbReference>
<sequence>MNEVAEQKGRGRQLQSKVNTTSPSSSSSGSERQDNSSDSGTVLKRRRIEEDDCPIERIKQKAKDSNKHEEKKYKMTIRYTNKTIESNNNMANQIWNLILRQIMKGLELQLVGRNLYDPKNKVSLPQYGLELWPGYITSIRQHQENVLLCCEMSHKVMRTETILDIIRRYQKENSEHWQDNFKREIIGSIVLTNYNNKTYRVDDVDFKSKPCDTFKFKDREISYQDYYGMRYKLHIRDIKQPMLVSNPKARRVLSQEKIKFSDHHYFQTSSDCVDWTNAMRSKEMYQNINLTRWAIVYPKKFYDVTINFLNSLQNVAKGMNYSVGKPKHFDIYDDRPKSYIEKLMRINQDDPRLVAVIVPNNAADRYSAIKRVTCVDAAVPTQVIVARTLTKPKGLMTIATKVMIQINCKLGGAPWMIDFPISGVMAIGFDISHDPTNRSKSYGAFVATMDLKKNVKFFSSVSEHKKGEASGTIANHFIGALKAFKLEHKALPERIIFYRDGVDEGQNYSVIEDEVEHLKKMLKDIYDKFGNGKKPKFTFIVVTKKLNTRIFLNKNSKYENPEPGTVVDSVITLPNRFEFFLVSQSVRQGTVAPTNYNIIHHDVQDNDLTPDRLQILTYKYTHLYYNWSGTTRVPAVVQYAHKLADLAAKSLQRIPNLGLNDKLYYL</sequence>
<proteinExistence type="inferred from homology"/>
<dbReference type="Pfam" id="PF02171">
    <property type="entry name" value="Piwi"/>
    <property type="match status" value="1"/>
</dbReference>
<dbReference type="SMART" id="SM00949">
    <property type="entry name" value="PAZ"/>
    <property type="match status" value="1"/>
</dbReference>
<feature type="domain" description="PAZ" evidence="3">
    <location>
        <begin position="161"/>
        <end position="257"/>
    </location>
</feature>
<dbReference type="GO" id="GO:0034587">
    <property type="term" value="P:piRNA processing"/>
    <property type="evidence" value="ECO:0007669"/>
    <property type="project" value="UniProtKB-ARBA"/>
</dbReference>
<dbReference type="GO" id="GO:0003723">
    <property type="term" value="F:RNA binding"/>
    <property type="evidence" value="ECO:0007669"/>
    <property type="project" value="InterPro"/>
</dbReference>
<dbReference type="SUPFAM" id="SSF53098">
    <property type="entry name" value="Ribonuclease H-like"/>
    <property type="match status" value="1"/>
</dbReference>
<feature type="region of interest" description="Disordered" evidence="2">
    <location>
        <begin position="1"/>
        <end position="48"/>
    </location>
</feature>
<dbReference type="SUPFAM" id="SSF101690">
    <property type="entry name" value="PAZ domain"/>
    <property type="match status" value="1"/>
</dbReference>
<evidence type="ECO:0000256" key="2">
    <source>
        <dbReference type="SAM" id="MobiDB-lite"/>
    </source>
</evidence>
<keyword evidence="6" id="KW-1185">Reference proteome</keyword>
<dbReference type="GO" id="GO:0035194">
    <property type="term" value="P:regulatory ncRNA-mediated post-transcriptional gene silencing"/>
    <property type="evidence" value="ECO:0007669"/>
    <property type="project" value="UniProtKB-ARBA"/>
</dbReference>
<dbReference type="InterPro" id="IPR003100">
    <property type="entry name" value="PAZ_dom"/>
</dbReference>
<dbReference type="InterPro" id="IPR014811">
    <property type="entry name" value="ArgoL1"/>
</dbReference>
<evidence type="ECO:0000259" key="3">
    <source>
        <dbReference type="PROSITE" id="PS50821"/>
    </source>
</evidence>
<comment type="similarity">
    <text evidence="1">Belongs to the argonaute family.</text>
</comment>
<dbReference type="InterPro" id="IPR036397">
    <property type="entry name" value="RNaseH_sf"/>
</dbReference>
<dbReference type="Proteomes" id="UP000183832">
    <property type="component" value="Unassembled WGS sequence"/>
</dbReference>
<dbReference type="Pfam" id="PF08699">
    <property type="entry name" value="ArgoL1"/>
    <property type="match status" value="1"/>
</dbReference>
<organism evidence="5 6">
    <name type="scientific">Clunio marinus</name>
    <dbReference type="NCBI Taxonomy" id="568069"/>
    <lineage>
        <taxon>Eukaryota</taxon>
        <taxon>Metazoa</taxon>
        <taxon>Ecdysozoa</taxon>
        <taxon>Arthropoda</taxon>
        <taxon>Hexapoda</taxon>
        <taxon>Insecta</taxon>
        <taxon>Pterygota</taxon>
        <taxon>Neoptera</taxon>
        <taxon>Endopterygota</taxon>
        <taxon>Diptera</taxon>
        <taxon>Nematocera</taxon>
        <taxon>Chironomoidea</taxon>
        <taxon>Chironomidae</taxon>
        <taxon>Clunio</taxon>
    </lineage>
</organism>
<reference evidence="5 6" key="1">
    <citation type="submission" date="2015-04" db="EMBL/GenBank/DDBJ databases">
        <authorList>
            <person name="Syromyatnikov M.Y."/>
            <person name="Popov V.N."/>
        </authorList>
    </citation>
    <scope>NUCLEOTIDE SEQUENCE [LARGE SCALE GENOMIC DNA]</scope>
</reference>
<protein>
    <submittedName>
        <fullName evidence="5">CLUMA_CG004500, isoform A</fullName>
    </submittedName>
</protein>
<accession>A0A1J1HTC0</accession>
<dbReference type="PROSITE" id="PS50821">
    <property type="entry name" value="PAZ"/>
    <property type="match status" value="1"/>
</dbReference>
<evidence type="ECO:0000313" key="5">
    <source>
        <dbReference type="EMBL" id="CRK90810.1"/>
    </source>
</evidence>
<dbReference type="STRING" id="568069.A0A1J1HTC0"/>
<dbReference type="PROSITE" id="PS50822">
    <property type="entry name" value="PIWI"/>
    <property type="match status" value="1"/>
</dbReference>
<dbReference type="PANTHER" id="PTHR22891">
    <property type="entry name" value="EUKARYOTIC TRANSLATION INITIATION FACTOR 2C"/>
    <property type="match status" value="1"/>
</dbReference>
<dbReference type="CDD" id="cd04658">
    <property type="entry name" value="Piwi_piwi-like_Euk"/>
    <property type="match status" value="1"/>
</dbReference>
<dbReference type="InterPro" id="IPR012337">
    <property type="entry name" value="RNaseH-like_sf"/>
</dbReference>
<evidence type="ECO:0000256" key="1">
    <source>
        <dbReference type="RuleBase" id="RU361178"/>
    </source>
</evidence>
<dbReference type="InterPro" id="IPR036085">
    <property type="entry name" value="PAZ_dom_sf"/>
</dbReference>
<evidence type="ECO:0000313" key="6">
    <source>
        <dbReference type="Proteomes" id="UP000183832"/>
    </source>
</evidence>
<dbReference type="Gene3D" id="2.170.260.10">
    <property type="entry name" value="paz domain"/>
    <property type="match status" value="1"/>
</dbReference>
<dbReference type="Gene3D" id="3.30.420.10">
    <property type="entry name" value="Ribonuclease H-like superfamily/Ribonuclease H"/>
    <property type="match status" value="1"/>
</dbReference>